<evidence type="ECO:0000256" key="3">
    <source>
        <dbReference type="PIRNR" id="PIRNR000124"/>
    </source>
</evidence>
<dbReference type="InterPro" id="IPR036220">
    <property type="entry name" value="UDP-Glc/GDP-Man_DH_C_sf"/>
</dbReference>
<dbReference type="InterPro" id="IPR008927">
    <property type="entry name" value="6-PGluconate_DH-like_C_sf"/>
</dbReference>
<dbReference type="InterPro" id="IPR014026">
    <property type="entry name" value="UDP-Glc/GDP-Man_DH_dimer"/>
</dbReference>
<keyword evidence="1" id="KW-0560">Oxidoreductase</keyword>
<dbReference type="SUPFAM" id="SSF51735">
    <property type="entry name" value="NAD(P)-binding Rossmann-fold domains"/>
    <property type="match status" value="1"/>
</dbReference>
<dbReference type="KEGG" id="gza:IC807_11895"/>
<dbReference type="Pfam" id="PF03720">
    <property type="entry name" value="UDPG_MGDP_dh_C"/>
    <property type="match status" value="1"/>
</dbReference>
<evidence type="ECO:0000259" key="4">
    <source>
        <dbReference type="SMART" id="SM00984"/>
    </source>
</evidence>
<dbReference type="SUPFAM" id="SSF48179">
    <property type="entry name" value="6-phosphogluconate dehydrogenase C-terminal domain-like"/>
    <property type="match status" value="1"/>
</dbReference>
<dbReference type="PIRSF" id="PIRSF500136">
    <property type="entry name" value="UDP_ManNAc_DH"/>
    <property type="match status" value="1"/>
</dbReference>
<dbReference type="GO" id="GO:0016616">
    <property type="term" value="F:oxidoreductase activity, acting on the CH-OH group of donors, NAD or NADP as acceptor"/>
    <property type="evidence" value="ECO:0007669"/>
    <property type="project" value="InterPro"/>
</dbReference>
<dbReference type="InterPro" id="IPR036291">
    <property type="entry name" value="NAD(P)-bd_dom_sf"/>
</dbReference>
<accession>A0A1V9C6N3</accession>
<keyword evidence="6" id="KW-1185">Reference proteome</keyword>
<proteinExistence type="inferred from homology"/>
<organism evidence="5 6">
    <name type="scientific">Geobacillus zalihae</name>
    <dbReference type="NCBI Taxonomy" id="213419"/>
    <lineage>
        <taxon>Bacteria</taxon>
        <taxon>Bacillati</taxon>
        <taxon>Bacillota</taxon>
        <taxon>Bacilli</taxon>
        <taxon>Bacillales</taxon>
        <taxon>Anoxybacillaceae</taxon>
        <taxon>Geobacillus</taxon>
    </lineage>
</organism>
<name>A0A1V9C6N3_9BACL</name>
<dbReference type="GO" id="GO:0000271">
    <property type="term" value="P:polysaccharide biosynthetic process"/>
    <property type="evidence" value="ECO:0007669"/>
    <property type="project" value="InterPro"/>
</dbReference>
<evidence type="ECO:0000313" key="5">
    <source>
        <dbReference type="EMBL" id="QNU17137.1"/>
    </source>
</evidence>
<gene>
    <name evidence="5" type="ORF">IC807_11895</name>
</gene>
<dbReference type="RefSeq" id="WP_015375873.1">
    <property type="nucleotide sequence ID" value="NZ_CP061470.1"/>
</dbReference>
<dbReference type="InterPro" id="IPR017476">
    <property type="entry name" value="UDP-Glc/GDP-Man"/>
</dbReference>
<reference evidence="5 6" key="1">
    <citation type="submission" date="2020-09" db="EMBL/GenBank/DDBJ databases">
        <title>Complete Geobacillus genomes through the use of hybrid genome assembly.</title>
        <authorList>
            <person name="Vera D.L."/>
            <person name="Venkateswaran K."/>
            <person name="Singh N.K."/>
            <person name="Landry K."/>
        </authorList>
    </citation>
    <scope>NUCLEOTIDE SEQUENCE [LARGE SCALE GENOMIC DNA]</scope>
    <source>
        <strain evidence="5 6">SURF-189</strain>
    </source>
</reference>
<feature type="domain" description="UDP-glucose/GDP-mannose dehydrogenase C-terminal" evidence="4">
    <location>
        <begin position="332"/>
        <end position="427"/>
    </location>
</feature>
<dbReference type="EMBL" id="CP061470">
    <property type="protein sequence ID" value="QNU17137.1"/>
    <property type="molecule type" value="Genomic_DNA"/>
</dbReference>
<dbReference type="Pfam" id="PF03721">
    <property type="entry name" value="UDPG_MGDP_dh_N"/>
    <property type="match status" value="1"/>
</dbReference>
<protein>
    <submittedName>
        <fullName evidence="5">Nucleotide sugar dehydrogenase</fullName>
    </submittedName>
</protein>
<evidence type="ECO:0000313" key="6">
    <source>
        <dbReference type="Proteomes" id="UP000516388"/>
    </source>
</evidence>
<dbReference type="SMART" id="SM00984">
    <property type="entry name" value="UDPG_MGDP_dh_C"/>
    <property type="match status" value="1"/>
</dbReference>
<evidence type="ECO:0000256" key="1">
    <source>
        <dbReference type="ARBA" id="ARBA00023002"/>
    </source>
</evidence>
<dbReference type="NCBIfam" id="TIGR03026">
    <property type="entry name" value="NDP-sugDHase"/>
    <property type="match status" value="1"/>
</dbReference>
<dbReference type="PIRSF" id="PIRSF000124">
    <property type="entry name" value="UDPglc_GDPman_dh"/>
    <property type="match status" value="1"/>
</dbReference>
<comment type="similarity">
    <text evidence="3">Belongs to the UDP-glucose/GDP-mannose dehydrogenase family.</text>
</comment>
<keyword evidence="2" id="KW-0520">NAD</keyword>
<dbReference type="PANTHER" id="PTHR43491:SF1">
    <property type="entry name" value="UDP-N-ACETYL-D-MANNOSAMINE DEHYDROGENASE"/>
    <property type="match status" value="1"/>
</dbReference>
<dbReference type="SUPFAM" id="SSF52413">
    <property type="entry name" value="UDP-glucose/GDP-mannose dehydrogenase C-terminal domain"/>
    <property type="match status" value="1"/>
</dbReference>
<dbReference type="InterPro" id="IPR028359">
    <property type="entry name" value="UDP_ManNAc/GlcNAc_DH"/>
</dbReference>
<evidence type="ECO:0000256" key="2">
    <source>
        <dbReference type="ARBA" id="ARBA00023027"/>
    </source>
</evidence>
<dbReference type="Proteomes" id="UP000516388">
    <property type="component" value="Chromosome"/>
</dbReference>
<dbReference type="PANTHER" id="PTHR43491">
    <property type="entry name" value="UDP-N-ACETYL-D-MANNOSAMINE DEHYDROGENASE"/>
    <property type="match status" value="1"/>
</dbReference>
<dbReference type="InterPro" id="IPR014027">
    <property type="entry name" value="UDP-Glc/GDP-Man_DH_C"/>
</dbReference>
<dbReference type="InterPro" id="IPR001732">
    <property type="entry name" value="UDP-Glc/GDP-Man_DH_N"/>
</dbReference>
<dbReference type="Gene3D" id="3.40.50.720">
    <property type="entry name" value="NAD(P)-binding Rossmann-like Domain"/>
    <property type="match status" value="2"/>
</dbReference>
<dbReference type="GO" id="GO:0051287">
    <property type="term" value="F:NAD binding"/>
    <property type="evidence" value="ECO:0007669"/>
    <property type="project" value="InterPro"/>
</dbReference>
<dbReference type="GO" id="GO:0016628">
    <property type="term" value="F:oxidoreductase activity, acting on the CH-CH group of donors, NAD or NADP as acceptor"/>
    <property type="evidence" value="ECO:0007669"/>
    <property type="project" value="InterPro"/>
</dbReference>
<sequence length="437" mass="48524">MNYAERLLQKFEKRDAVIGVVGLGYVGLPLAVEKAKAGFHVIGFDIQQSRVDQVNNGINYIGDVVDEDLHEMVKQGRLVATTDYARIAEVDAVAIAVPTPLDEHHQPDTSYVENSAKEIAKYAHEGMLVVLESTTYPGTTEEIVKPALEKKGLVVGETVFVAYSPERVDPGNKQFKTKNTPKVVGGVTKTCTKVAAAMYRAVLEGDVHEVSSPAVAEMEKIFENTFRHINIALANEMAILCERMGIDVWEVIDAAKTKPYGFMAFYPGPGLGGHCIPIDPFYLTWKAREYNYHTRLIELAGEINNAMPEYVVNRAMLILNEEGKALRGSKVTVLGVAYKKDIDDVRESPVLKIVELLEQYGAEFAVVDPYVPSFRACNRVIETVELTPELLAQSDLVLITTDHSNIDYEMVARHSRVVFDTRNAMKDVSKPAKYVKL</sequence>
<dbReference type="AlphaFoldDB" id="A0A1V9C6N3"/>
<dbReference type="Pfam" id="PF00984">
    <property type="entry name" value="UDPG_MGDP_dh"/>
    <property type="match status" value="1"/>
</dbReference>